<keyword evidence="3" id="KW-1185">Reference proteome</keyword>
<accession>A0ABY4SAJ5</accession>
<dbReference type="PANTHER" id="PTHR34980">
    <property type="entry name" value="INNER MEMBRANE PROTEIN-RELATED-RELATED"/>
    <property type="match status" value="1"/>
</dbReference>
<proteinExistence type="predicted"/>
<organism evidence="2 3">
    <name type="scientific">Aquincola tertiaricarbonis</name>
    <dbReference type="NCBI Taxonomy" id="391953"/>
    <lineage>
        <taxon>Bacteria</taxon>
        <taxon>Pseudomonadati</taxon>
        <taxon>Pseudomonadota</taxon>
        <taxon>Betaproteobacteria</taxon>
        <taxon>Burkholderiales</taxon>
        <taxon>Sphaerotilaceae</taxon>
        <taxon>Aquincola</taxon>
    </lineage>
</organism>
<keyword evidence="1" id="KW-0812">Transmembrane</keyword>
<evidence type="ECO:0000313" key="2">
    <source>
        <dbReference type="EMBL" id="URI09489.1"/>
    </source>
</evidence>
<dbReference type="RefSeq" id="WP_250197717.1">
    <property type="nucleotide sequence ID" value="NZ_CP097636.1"/>
</dbReference>
<name>A0ABY4SAJ5_AQUTE</name>
<gene>
    <name evidence="2" type="ORF">MW290_28430</name>
</gene>
<feature type="transmembrane region" description="Helical" evidence="1">
    <location>
        <begin position="94"/>
        <end position="112"/>
    </location>
</feature>
<dbReference type="Proteomes" id="UP001056201">
    <property type="component" value="Chromosome 2"/>
</dbReference>
<dbReference type="InterPro" id="IPR008523">
    <property type="entry name" value="DUF805"/>
</dbReference>
<evidence type="ECO:0000313" key="3">
    <source>
        <dbReference type="Proteomes" id="UP001056201"/>
    </source>
</evidence>
<sequence>MTALNPSTVPPRRPLGYEPMTPLQILFSLRGRVPRKVWWLYAVAGPIGVGALVTALLRIMGFGAQQAEEWVNMLLLWPVLAVSVKRWHDRDKSGWWVLVALLPLIGWLWALIDNGLRRGTVGHNRFGEDLTGQF</sequence>
<protein>
    <submittedName>
        <fullName evidence="2">DUF805 domain-containing protein</fullName>
    </submittedName>
</protein>
<feature type="transmembrane region" description="Helical" evidence="1">
    <location>
        <begin position="38"/>
        <end position="58"/>
    </location>
</feature>
<dbReference type="Pfam" id="PF05656">
    <property type="entry name" value="DUF805"/>
    <property type="match status" value="1"/>
</dbReference>
<reference evidence="2" key="1">
    <citation type="submission" date="2022-05" db="EMBL/GenBank/DDBJ databases">
        <title>An RpoN-dependent PEP-CTERM gene is involved in floc formation of an Aquincola tertiaricarbonis strain.</title>
        <authorList>
            <person name="Qiu D."/>
            <person name="Xia M."/>
        </authorList>
    </citation>
    <scope>NUCLEOTIDE SEQUENCE</scope>
    <source>
        <strain evidence="2">RN12</strain>
    </source>
</reference>
<keyword evidence="1" id="KW-1133">Transmembrane helix</keyword>
<dbReference type="EMBL" id="CP097636">
    <property type="protein sequence ID" value="URI09489.1"/>
    <property type="molecule type" value="Genomic_DNA"/>
</dbReference>
<evidence type="ECO:0000256" key="1">
    <source>
        <dbReference type="SAM" id="Phobius"/>
    </source>
</evidence>
<keyword evidence="1" id="KW-0472">Membrane</keyword>